<comment type="caution">
    <text evidence="4">The sequence shown here is derived from an EMBL/GenBank/DDBJ whole genome shotgun (WGS) entry which is preliminary data.</text>
</comment>
<dbReference type="Proteomes" id="UP001161388">
    <property type="component" value="Unassembled WGS sequence"/>
</dbReference>
<proteinExistence type="predicted"/>
<dbReference type="RefSeq" id="WP_386257604.1">
    <property type="nucleotide sequence ID" value="NZ_JBHSWF010000001.1"/>
</dbReference>
<evidence type="ECO:0000256" key="1">
    <source>
        <dbReference type="ARBA" id="ARBA00022842"/>
    </source>
</evidence>
<sequence>MPSAPGKLWDMNPRNLPIVILAAGASSRMRGRDKLLEEVNGLPLLRQQALKACAVTGGPVLIALPAPPHPRYDALIGLEVLPFAVPDADEGMNASLRRAFAALPREAPCALVLLGDLPDVTADDLAKVADAVELDSGQLIWRGATQEGAAGHPIVFHRTLFPAFAQLSGDSGGREVVAQAKGRMTLVPLEGQRARRDLDTPEDWDRWRREQDQT</sequence>
<dbReference type="InterPro" id="IPR029044">
    <property type="entry name" value="Nucleotide-diphossugar_trans"/>
</dbReference>
<protein>
    <submittedName>
        <fullName evidence="4">Molybdopterin-guanine dinucleotide biosynthesis protein A</fullName>
    </submittedName>
</protein>
<feature type="compositionally biased region" description="Basic and acidic residues" evidence="2">
    <location>
        <begin position="192"/>
        <end position="214"/>
    </location>
</feature>
<feature type="domain" description="MobA-like NTP transferase" evidence="3">
    <location>
        <begin position="19"/>
        <end position="180"/>
    </location>
</feature>
<dbReference type="InterPro" id="IPR025877">
    <property type="entry name" value="MobA-like_NTP_Trfase"/>
</dbReference>
<dbReference type="Gene3D" id="3.90.550.10">
    <property type="entry name" value="Spore Coat Polysaccharide Biosynthesis Protein SpsA, Chain A"/>
    <property type="match status" value="1"/>
</dbReference>
<dbReference type="SUPFAM" id="SSF53448">
    <property type="entry name" value="Nucleotide-diphospho-sugar transferases"/>
    <property type="match status" value="1"/>
</dbReference>
<reference evidence="4" key="2">
    <citation type="submission" date="2023-01" db="EMBL/GenBank/DDBJ databases">
        <title>Draft genome sequence of Sulfitobacter pacificus strain NBRC 109915.</title>
        <authorList>
            <person name="Sun Q."/>
            <person name="Mori K."/>
        </authorList>
    </citation>
    <scope>NUCLEOTIDE SEQUENCE</scope>
    <source>
        <strain evidence="4">NBRC 109915</strain>
    </source>
</reference>
<dbReference type="EMBL" id="BSNL01000001">
    <property type="protein sequence ID" value="GLQ26470.1"/>
    <property type="molecule type" value="Genomic_DNA"/>
</dbReference>
<evidence type="ECO:0000259" key="3">
    <source>
        <dbReference type="Pfam" id="PF12804"/>
    </source>
</evidence>
<keyword evidence="1" id="KW-0460">Magnesium</keyword>
<organism evidence="4 5">
    <name type="scientific">Sulfitobacter pacificus</name>
    <dbReference type="NCBI Taxonomy" id="1499314"/>
    <lineage>
        <taxon>Bacteria</taxon>
        <taxon>Pseudomonadati</taxon>
        <taxon>Pseudomonadota</taxon>
        <taxon>Alphaproteobacteria</taxon>
        <taxon>Rhodobacterales</taxon>
        <taxon>Roseobacteraceae</taxon>
        <taxon>Sulfitobacter</taxon>
    </lineage>
</organism>
<dbReference type="PANTHER" id="PTHR43777:SF1">
    <property type="entry name" value="MOLYBDENUM COFACTOR CYTIDYLYLTRANSFERASE"/>
    <property type="match status" value="1"/>
</dbReference>
<reference evidence="4" key="1">
    <citation type="journal article" date="2014" name="Int. J. Syst. Evol. Microbiol.">
        <title>Complete genome of a new Firmicutes species belonging to the dominant human colonic microbiota ('Ruminococcus bicirculans') reveals two chromosomes and a selective capacity to utilize plant glucans.</title>
        <authorList>
            <consortium name="NISC Comparative Sequencing Program"/>
            <person name="Wegmann U."/>
            <person name="Louis P."/>
            <person name="Goesmann A."/>
            <person name="Henrissat B."/>
            <person name="Duncan S.H."/>
            <person name="Flint H.J."/>
        </authorList>
    </citation>
    <scope>NUCLEOTIDE SEQUENCE</scope>
    <source>
        <strain evidence="4">NBRC 109915</strain>
    </source>
</reference>
<evidence type="ECO:0000256" key="2">
    <source>
        <dbReference type="SAM" id="MobiDB-lite"/>
    </source>
</evidence>
<name>A0ABQ5VHA3_9RHOB</name>
<gene>
    <name evidence="4" type="ORF">GCM10007927_12730</name>
</gene>
<dbReference type="Pfam" id="PF12804">
    <property type="entry name" value="NTP_transf_3"/>
    <property type="match status" value="1"/>
</dbReference>
<feature type="region of interest" description="Disordered" evidence="2">
    <location>
        <begin position="191"/>
        <end position="214"/>
    </location>
</feature>
<keyword evidence="5" id="KW-1185">Reference proteome</keyword>
<dbReference type="PANTHER" id="PTHR43777">
    <property type="entry name" value="MOLYBDENUM COFACTOR CYTIDYLYLTRANSFERASE"/>
    <property type="match status" value="1"/>
</dbReference>
<dbReference type="CDD" id="cd04182">
    <property type="entry name" value="GT_2_like_f"/>
    <property type="match status" value="1"/>
</dbReference>
<evidence type="ECO:0000313" key="4">
    <source>
        <dbReference type="EMBL" id="GLQ26470.1"/>
    </source>
</evidence>
<evidence type="ECO:0000313" key="5">
    <source>
        <dbReference type="Proteomes" id="UP001161388"/>
    </source>
</evidence>
<accession>A0ABQ5VHA3</accession>